<keyword evidence="2" id="KW-0540">Nuclease</keyword>
<dbReference type="InterPro" id="IPR011335">
    <property type="entry name" value="Restrct_endonuc-II-like"/>
</dbReference>
<dbReference type="GO" id="GO:0009036">
    <property type="term" value="F:type II site-specific deoxyribonuclease activity"/>
    <property type="evidence" value="ECO:0007669"/>
    <property type="project" value="InterPro"/>
</dbReference>
<dbReference type="InterPro" id="IPR015109">
    <property type="entry name" value="Restrct_endonuc_II_EcoRII_C"/>
</dbReference>
<sequence>MSRGLLSDYFTGVMYKRLAAVEVDRLRSNQHEFNGNPGFKRLLGTAPRRELTATFLYLDDERRVSGPGRLTWYDARAAHPTRTEHHLYYTPNEVVPLARAGDGFFLALRPDDEVLVIIAPAGSSVLAQLFWLFDMDRTGALELETRDLSTSPVEAGFLARMVLEELGIEAEGPGEERFDTLVEQFGLAFPSTRVFSEFARKSLGNLDPRDDPDAVLMAWIEREEQLFRRLERRIVSERLSEGFHADGKVDVDGFLGFSLGVQNRRKSRAGAALENHVEVVFQAFGLDVERGARTENNNRPDFLFPGAAAYHDPAVPAERLLMLGSKTTCKDRWRQVLSEAARIEHKHLLTLEPGISESQTTEMKDKRLQLVLPASIHASYRASQRPDLSSLRDFIDLASERQGPGGGTQPQA</sequence>
<dbReference type="EMBL" id="CP032707">
    <property type="protein sequence ID" value="AYG95600.1"/>
    <property type="molecule type" value="Genomic_DNA"/>
</dbReference>
<protein>
    <submittedName>
        <fullName evidence="2">Restriction endonuclease</fullName>
    </submittedName>
</protein>
<dbReference type="RefSeq" id="WP_121482734.1">
    <property type="nucleotide sequence ID" value="NZ_CP032707.1"/>
</dbReference>
<keyword evidence="2" id="KW-0255">Endonuclease</keyword>
<name>A0A494RLP5_9CAUL</name>
<dbReference type="Pfam" id="PF09019">
    <property type="entry name" value="EcoRII-C"/>
    <property type="match status" value="1"/>
</dbReference>
<gene>
    <name evidence="2" type="ORF">D8I30_10725</name>
</gene>
<dbReference type="GO" id="GO:0003677">
    <property type="term" value="F:DNA binding"/>
    <property type="evidence" value="ECO:0007669"/>
    <property type="project" value="InterPro"/>
</dbReference>
<accession>A0A494RLP5</accession>
<dbReference type="InterPro" id="IPR038365">
    <property type="entry name" value="EcoRII_C_sf"/>
</dbReference>
<dbReference type="Gene3D" id="3.40.91.80">
    <property type="match status" value="1"/>
</dbReference>
<organism evidence="2 3">
    <name type="scientific">Brevundimonas naejangsanensis</name>
    <dbReference type="NCBI Taxonomy" id="588932"/>
    <lineage>
        <taxon>Bacteria</taxon>
        <taxon>Pseudomonadati</taxon>
        <taxon>Pseudomonadota</taxon>
        <taxon>Alphaproteobacteria</taxon>
        <taxon>Caulobacterales</taxon>
        <taxon>Caulobacteraceae</taxon>
        <taxon>Brevundimonas</taxon>
    </lineage>
</organism>
<dbReference type="SUPFAM" id="SSF52980">
    <property type="entry name" value="Restriction endonuclease-like"/>
    <property type="match status" value="1"/>
</dbReference>
<evidence type="ECO:0000313" key="3">
    <source>
        <dbReference type="Proteomes" id="UP000276984"/>
    </source>
</evidence>
<reference evidence="2 3" key="1">
    <citation type="submission" date="2018-10" db="EMBL/GenBank/DDBJ databases">
        <title>Complete genome sequence of Brevundimonas naejangsanensis BRV3.</title>
        <authorList>
            <person name="Berrios L."/>
            <person name="Ely B."/>
        </authorList>
    </citation>
    <scope>NUCLEOTIDE SEQUENCE [LARGE SCALE GENOMIC DNA]</scope>
    <source>
        <strain evidence="2 3">BRV3</strain>
    </source>
</reference>
<dbReference type="OrthoDB" id="9797574at2"/>
<dbReference type="GO" id="GO:0009307">
    <property type="term" value="P:DNA restriction-modification system"/>
    <property type="evidence" value="ECO:0007669"/>
    <property type="project" value="InterPro"/>
</dbReference>
<dbReference type="REBASE" id="275185">
    <property type="entry name" value="BnaBRV3ORF10715P"/>
</dbReference>
<dbReference type="AlphaFoldDB" id="A0A494RLP5"/>
<evidence type="ECO:0000313" key="2">
    <source>
        <dbReference type="EMBL" id="AYG95600.1"/>
    </source>
</evidence>
<evidence type="ECO:0000259" key="1">
    <source>
        <dbReference type="Pfam" id="PF09019"/>
    </source>
</evidence>
<keyword evidence="2" id="KW-0378">Hydrolase</keyword>
<dbReference type="Proteomes" id="UP000276984">
    <property type="component" value="Chromosome"/>
</dbReference>
<keyword evidence="3" id="KW-1185">Reference proteome</keyword>
<feature type="domain" description="Restriction endonuclease type II EcoRII C-terminal" evidence="1">
    <location>
        <begin position="227"/>
        <end position="395"/>
    </location>
</feature>
<proteinExistence type="predicted"/>